<reference evidence="2 3" key="1">
    <citation type="submission" date="2019-03" db="EMBL/GenBank/DDBJ databases">
        <title>Draft genome of Massilia hortus sp. nov., a novel bacterial species of the Oxalobacteraceae family.</title>
        <authorList>
            <person name="Peta V."/>
            <person name="Raths R."/>
            <person name="Bucking H."/>
        </authorList>
    </citation>
    <scope>NUCLEOTIDE SEQUENCE [LARGE SCALE GENOMIC DNA]</scope>
    <source>
        <strain evidence="2 3">ONC3</strain>
    </source>
</reference>
<comment type="caution">
    <text evidence="2">The sequence shown here is derived from an EMBL/GenBank/DDBJ whole genome shotgun (WGS) entry which is preliminary data.</text>
</comment>
<name>A0A4Y9T5Z5_9BURK</name>
<dbReference type="Proteomes" id="UP000297258">
    <property type="component" value="Unassembled WGS sequence"/>
</dbReference>
<dbReference type="EMBL" id="SPUM01000007">
    <property type="protein sequence ID" value="TFW35789.1"/>
    <property type="molecule type" value="Genomic_DNA"/>
</dbReference>
<evidence type="ECO:0008006" key="4">
    <source>
        <dbReference type="Google" id="ProtNLM"/>
    </source>
</evidence>
<sequence length="83" mass="9387">MLDRRVTILETRFDTILPLLATKTDLAELRGEFMTKLAETKAELKAEIRAESARLSRWMATMAITMVLGFGGMFVTLLTLLPR</sequence>
<keyword evidence="1" id="KW-0472">Membrane</keyword>
<evidence type="ECO:0000256" key="1">
    <source>
        <dbReference type="SAM" id="Phobius"/>
    </source>
</evidence>
<dbReference type="AlphaFoldDB" id="A0A4Y9T5Z5"/>
<evidence type="ECO:0000313" key="3">
    <source>
        <dbReference type="Proteomes" id="UP000297258"/>
    </source>
</evidence>
<keyword evidence="1" id="KW-0812">Transmembrane</keyword>
<evidence type="ECO:0000313" key="2">
    <source>
        <dbReference type="EMBL" id="TFW35789.1"/>
    </source>
</evidence>
<organism evidence="2 3">
    <name type="scientific">Massilia horti</name>
    <dbReference type="NCBI Taxonomy" id="2562153"/>
    <lineage>
        <taxon>Bacteria</taxon>
        <taxon>Pseudomonadati</taxon>
        <taxon>Pseudomonadota</taxon>
        <taxon>Betaproteobacteria</taxon>
        <taxon>Burkholderiales</taxon>
        <taxon>Oxalobacteraceae</taxon>
        <taxon>Telluria group</taxon>
        <taxon>Massilia</taxon>
    </lineage>
</organism>
<gene>
    <name evidence="2" type="ORF">E4O92_01155</name>
</gene>
<keyword evidence="1" id="KW-1133">Transmembrane helix</keyword>
<keyword evidence="3" id="KW-1185">Reference proteome</keyword>
<accession>A0A4Y9T5Z5</accession>
<protein>
    <recommendedName>
        <fullName evidence="4">DUF1640 domain-containing protein</fullName>
    </recommendedName>
</protein>
<feature type="transmembrane region" description="Helical" evidence="1">
    <location>
        <begin position="58"/>
        <end position="81"/>
    </location>
</feature>
<proteinExistence type="predicted"/>